<keyword evidence="5" id="KW-0964">Secreted</keyword>
<comment type="caution">
    <text evidence="10">The sequence shown here is derived from an EMBL/GenBank/DDBJ whole genome shotgun (WGS) entry which is preliminary data.</text>
</comment>
<proteinExistence type="inferred from homology"/>
<dbReference type="InterPro" id="IPR036423">
    <property type="entry name" value="SOD-like_Cu/Zn_dom_sf"/>
</dbReference>
<evidence type="ECO:0000256" key="8">
    <source>
        <dbReference type="SAM" id="MobiDB-lite"/>
    </source>
</evidence>
<dbReference type="InterPro" id="IPR053257">
    <property type="entry name" value="Cu-only_SOD"/>
</dbReference>
<sequence>MYTHILTTITLLTALHGASSQMMTGKLGNAMAITNNPPGAIYTATINSDSMNPVKGKVIAMSNPNGKGVMFNLTLMNLPMMGGPFSYHLHDQPVASNGDCGSTLAHLDPYQRGQATTCDMTVPETCEVGDLSGKHGKVEGMEVMKSFVDQYAALVPGIGAFFGNRSIVIHFANSTRLACANFTTGMADMGMSMSMMPTSTSMPMPMPTKPGRMCGKKD</sequence>
<keyword evidence="9" id="KW-0732">Signal</keyword>
<reference evidence="10" key="1">
    <citation type="submission" date="2023-06" db="EMBL/GenBank/DDBJ databases">
        <title>Genome-scale phylogeny and comparative genomics of the fungal order Sordariales.</title>
        <authorList>
            <consortium name="Lawrence Berkeley National Laboratory"/>
            <person name="Hensen N."/>
            <person name="Bonometti L."/>
            <person name="Westerberg I."/>
            <person name="Brannstrom I.O."/>
            <person name="Guillou S."/>
            <person name="Cros-Aarteil S."/>
            <person name="Calhoun S."/>
            <person name="Haridas S."/>
            <person name="Kuo A."/>
            <person name="Mondo S."/>
            <person name="Pangilinan J."/>
            <person name="Riley R."/>
            <person name="Labutti K."/>
            <person name="Andreopoulos B."/>
            <person name="Lipzen A."/>
            <person name="Chen C."/>
            <person name="Yanf M."/>
            <person name="Daum C."/>
            <person name="Ng V."/>
            <person name="Clum A."/>
            <person name="Steindorff A."/>
            <person name="Ohm R."/>
            <person name="Martin F."/>
            <person name="Silar P."/>
            <person name="Natvig D."/>
            <person name="Lalanne C."/>
            <person name="Gautier V."/>
            <person name="Ament-Velasquez S.L."/>
            <person name="Kruys A."/>
            <person name="Hutchinson M.I."/>
            <person name="Powell A.J."/>
            <person name="Barry K."/>
            <person name="Miller A.N."/>
            <person name="Grigoriev I.V."/>
            <person name="Debuchy R."/>
            <person name="Gladieux P."/>
            <person name="Thoren M.H."/>
            <person name="Johannesson H."/>
        </authorList>
    </citation>
    <scope>NUCLEOTIDE SEQUENCE</scope>
    <source>
        <strain evidence="10">CBS 606.72</strain>
    </source>
</reference>
<evidence type="ECO:0000256" key="5">
    <source>
        <dbReference type="ARBA" id="ARBA00022525"/>
    </source>
</evidence>
<evidence type="ECO:0000256" key="2">
    <source>
        <dbReference type="ARBA" id="ARBA00004613"/>
    </source>
</evidence>
<evidence type="ECO:0000313" key="10">
    <source>
        <dbReference type="EMBL" id="KAK0622380.1"/>
    </source>
</evidence>
<keyword evidence="6" id="KW-0049">Antioxidant</keyword>
<dbReference type="PANTHER" id="PTHR20910:SF1">
    <property type="entry name" value="SUPEROXIDE DISMUTASE COPPER_ZINC BINDING DOMAIN-CONTAINING PROTEIN"/>
    <property type="match status" value="1"/>
</dbReference>
<gene>
    <name evidence="10" type="ORF">B0T14DRAFT_451434</name>
</gene>
<comment type="similarity">
    <text evidence="3">Belongs to the Cu-Zn superoxide dismutase family.</text>
</comment>
<dbReference type="Gene3D" id="2.60.40.200">
    <property type="entry name" value="Superoxide dismutase, copper/zinc binding domain"/>
    <property type="match status" value="1"/>
</dbReference>
<dbReference type="AlphaFoldDB" id="A0AA39WW67"/>
<evidence type="ECO:0000256" key="1">
    <source>
        <dbReference type="ARBA" id="ARBA00004196"/>
    </source>
</evidence>
<evidence type="ECO:0000256" key="9">
    <source>
        <dbReference type="SAM" id="SignalP"/>
    </source>
</evidence>
<organism evidence="10 11">
    <name type="scientific">Immersiella caudata</name>
    <dbReference type="NCBI Taxonomy" id="314043"/>
    <lineage>
        <taxon>Eukaryota</taxon>
        <taxon>Fungi</taxon>
        <taxon>Dikarya</taxon>
        <taxon>Ascomycota</taxon>
        <taxon>Pezizomycotina</taxon>
        <taxon>Sordariomycetes</taxon>
        <taxon>Sordariomycetidae</taxon>
        <taxon>Sordariales</taxon>
        <taxon>Lasiosphaeriaceae</taxon>
        <taxon>Immersiella</taxon>
    </lineage>
</organism>
<feature type="region of interest" description="Disordered" evidence="8">
    <location>
        <begin position="198"/>
        <end position="218"/>
    </location>
</feature>
<dbReference type="GO" id="GO:0005576">
    <property type="term" value="C:extracellular region"/>
    <property type="evidence" value="ECO:0007669"/>
    <property type="project" value="UniProtKB-SubCell"/>
</dbReference>
<evidence type="ECO:0000256" key="4">
    <source>
        <dbReference type="ARBA" id="ARBA00012682"/>
    </source>
</evidence>
<keyword evidence="11" id="KW-1185">Reference proteome</keyword>
<protein>
    <recommendedName>
        <fullName evidence="4">superoxide dismutase</fullName>
        <ecNumber evidence="4">1.15.1.1</ecNumber>
    </recommendedName>
</protein>
<evidence type="ECO:0000313" key="11">
    <source>
        <dbReference type="Proteomes" id="UP001175000"/>
    </source>
</evidence>
<feature type="chain" id="PRO_5041455471" description="superoxide dismutase" evidence="9">
    <location>
        <begin position="21"/>
        <end position="218"/>
    </location>
</feature>
<dbReference type="GO" id="GO:0004784">
    <property type="term" value="F:superoxide dismutase activity"/>
    <property type="evidence" value="ECO:0007669"/>
    <property type="project" value="UniProtKB-EC"/>
</dbReference>
<accession>A0AA39WW67</accession>
<dbReference type="EMBL" id="JAULSU010000003">
    <property type="protein sequence ID" value="KAK0622380.1"/>
    <property type="molecule type" value="Genomic_DNA"/>
</dbReference>
<comment type="catalytic activity">
    <reaction evidence="7">
        <text>2 superoxide + 2 H(+) = H2O2 + O2</text>
        <dbReference type="Rhea" id="RHEA:20696"/>
        <dbReference type="ChEBI" id="CHEBI:15378"/>
        <dbReference type="ChEBI" id="CHEBI:15379"/>
        <dbReference type="ChEBI" id="CHEBI:16240"/>
        <dbReference type="ChEBI" id="CHEBI:18421"/>
        <dbReference type="EC" id="1.15.1.1"/>
    </reaction>
</comment>
<evidence type="ECO:0000256" key="3">
    <source>
        <dbReference type="ARBA" id="ARBA00010457"/>
    </source>
</evidence>
<dbReference type="Proteomes" id="UP001175000">
    <property type="component" value="Unassembled WGS sequence"/>
</dbReference>
<comment type="subcellular location">
    <subcellularLocation>
        <location evidence="1">Cell envelope</location>
    </subcellularLocation>
    <subcellularLocation>
        <location evidence="2">Secreted</location>
    </subcellularLocation>
</comment>
<evidence type="ECO:0000256" key="7">
    <source>
        <dbReference type="ARBA" id="ARBA00049204"/>
    </source>
</evidence>
<name>A0AA39WW67_9PEZI</name>
<dbReference type="FunFam" id="2.60.40.200:FF:000007">
    <property type="entry name" value="Cell surface Cu-only superoxide dismutase 5"/>
    <property type="match status" value="1"/>
</dbReference>
<dbReference type="SUPFAM" id="SSF49329">
    <property type="entry name" value="Cu,Zn superoxide dismutase-like"/>
    <property type="match status" value="1"/>
</dbReference>
<dbReference type="EC" id="1.15.1.1" evidence="4"/>
<dbReference type="GO" id="GO:0046872">
    <property type="term" value="F:metal ion binding"/>
    <property type="evidence" value="ECO:0007669"/>
    <property type="project" value="InterPro"/>
</dbReference>
<evidence type="ECO:0000256" key="6">
    <source>
        <dbReference type="ARBA" id="ARBA00022862"/>
    </source>
</evidence>
<dbReference type="PANTHER" id="PTHR20910">
    <property type="entry name" value="AGAP001623-PA"/>
    <property type="match status" value="1"/>
</dbReference>
<feature type="signal peptide" evidence="9">
    <location>
        <begin position="1"/>
        <end position="20"/>
    </location>
</feature>